<evidence type="ECO:0000256" key="1">
    <source>
        <dbReference type="SAM" id="MobiDB-lite"/>
    </source>
</evidence>
<dbReference type="EMBL" id="JBHMBH010000019">
    <property type="protein sequence ID" value="MFB9713937.1"/>
    <property type="molecule type" value="Genomic_DNA"/>
</dbReference>
<accession>A0ABV5URF8</accession>
<dbReference type="RefSeq" id="WP_345042138.1">
    <property type="nucleotide sequence ID" value="NZ_BAABED010000001.1"/>
</dbReference>
<keyword evidence="3" id="KW-1185">Reference proteome</keyword>
<name>A0ABV5URF8_9MICC</name>
<proteinExistence type="predicted"/>
<dbReference type="Proteomes" id="UP001589536">
    <property type="component" value="Unassembled WGS sequence"/>
</dbReference>
<feature type="region of interest" description="Disordered" evidence="1">
    <location>
        <begin position="1"/>
        <end position="20"/>
    </location>
</feature>
<evidence type="ECO:0000313" key="2">
    <source>
        <dbReference type="EMBL" id="MFB9713937.1"/>
    </source>
</evidence>
<evidence type="ECO:0000313" key="3">
    <source>
        <dbReference type="Proteomes" id="UP001589536"/>
    </source>
</evidence>
<protein>
    <submittedName>
        <fullName evidence="2">Uncharacterized protein</fullName>
    </submittedName>
</protein>
<organism evidence="2 3">
    <name type="scientific">Arthrobacter methylotrophus</name>
    <dbReference type="NCBI Taxonomy" id="121291"/>
    <lineage>
        <taxon>Bacteria</taxon>
        <taxon>Bacillati</taxon>
        <taxon>Actinomycetota</taxon>
        <taxon>Actinomycetes</taxon>
        <taxon>Micrococcales</taxon>
        <taxon>Micrococcaceae</taxon>
        <taxon>Arthrobacter</taxon>
    </lineage>
</organism>
<comment type="caution">
    <text evidence="2">The sequence shown here is derived from an EMBL/GenBank/DDBJ whole genome shotgun (WGS) entry which is preliminary data.</text>
</comment>
<reference evidence="2 3" key="1">
    <citation type="submission" date="2024-09" db="EMBL/GenBank/DDBJ databases">
        <authorList>
            <person name="Sun Q."/>
            <person name="Mori K."/>
        </authorList>
    </citation>
    <scope>NUCLEOTIDE SEQUENCE [LARGE SCALE GENOMIC DNA]</scope>
    <source>
        <strain evidence="2 3">JCM 13519</strain>
    </source>
</reference>
<feature type="compositionally biased region" description="Basic and acidic residues" evidence="1">
    <location>
        <begin position="1"/>
        <end position="13"/>
    </location>
</feature>
<gene>
    <name evidence="2" type="ORF">ACFFPI_07185</name>
</gene>
<sequence length="387" mass="42424">MDKAHDDSRESQQDRSTPNDLKRLAGQWHLPNIHPPDNVSADGYIDPLPGWPTTGFSAHTGEVIAHVRVFNIFWGRDYGHPNTGITTAARDLDNFTTIVVNSSYMDHLNEYGVQRGVSLGSTWIDRQPGAKTYSEDDMGALLVQWLDAGIAPEVPGPDDYSHLYFIYPSADVNLTLGGKPGGFCGYHSYGYYNQWWPQKNNLFFGVMCYPASPNVISHELAEACTDRSLNAWYTTDGKGAEIGDVCDSCGGPPLGFGPWQVGSYWLDSKSRCLQEDDLFPPPRLNVALNPRRVPLGRPVDVTITITDARGGWPVKSSAVIHNFTPRPGGYPVDQPVPGVGSPLRTTETFYAGKENTDRLPPPPVYDVAPSVTVQAPGYPPESASFLL</sequence>